<dbReference type="GO" id="GO:0005737">
    <property type="term" value="C:cytoplasm"/>
    <property type="evidence" value="ECO:0007669"/>
    <property type="project" value="UniProtKB-SubCell"/>
</dbReference>
<dbReference type="PROSITE" id="PS51918">
    <property type="entry name" value="RADICAL_SAM"/>
    <property type="match status" value="1"/>
</dbReference>
<feature type="binding site" evidence="9">
    <location>
        <position position="77"/>
    </location>
    <ligand>
        <name>[4Fe-4S] cluster</name>
        <dbReference type="ChEBI" id="CHEBI:49883"/>
        <label>2</label>
        <note>4Fe-4S-S-AdoMet</note>
    </ligand>
</feature>
<dbReference type="NCBIfam" id="NF009544">
    <property type="entry name" value="PRK12928.1"/>
    <property type="match status" value="1"/>
</dbReference>
<sequence length="308" mass="32845">MLSPTPSPGQSSPGGKPSPRLPAWLRVKQPRDGVFPGTALAVAEHGLRTVCRQARCPNMFECFGRGVATFLILGGACTRSCGFCNVAHGVPEPPEPDEPLRVAQAAARLGLKHVVITSVTRDDLPDGGAIQFAACVRAVREALPGATVEVLVPDFQGSREALQMVLDAGPDVVNHNLETVPELYSLVRPQARYEQSLELLERVAKSGRASAKSGLMLGLGESPGQVERTLADLATAGCRMVTVGQYLRPGRRNLPVVRYVPPEEFEDVARMGRAQGIPVMYCGPLVRSSHNAGDFTDGMRSQGSPCCP</sequence>
<feature type="region of interest" description="Disordered" evidence="10">
    <location>
        <begin position="1"/>
        <end position="22"/>
    </location>
</feature>
<evidence type="ECO:0000256" key="1">
    <source>
        <dbReference type="ARBA" id="ARBA00022485"/>
    </source>
</evidence>
<dbReference type="InterPro" id="IPR058240">
    <property type="entry name" value="rSAM_sf"/>
</dbReference>
<dbReference type="CDD" id="cd01335">
    <property type="entry name" value="Radical_SAM"/>
    <property type="match status" value="1"/>
</dbReference>
<keyword evidence="2 9" id="KW-0963">Cytoplasm</keyword>
<keyword evidence="1 9" id="KW-0004">4Fe-4S</keyword>
<feature type="binding site" evidence="9">
    <location>
        <position position="289"/>
    </location>
    <ligand>
        <name>[4Fe-4S] cluster</name>
        <dbReference type="ChEBI" id="CHEBI:49883"/>
        <label>1</label>
    </ligand>
</feature>
<evidence type="ECO:0000259" key="11">
    <source>
        <dbReference type="PROSITE" id="PS51918"/>
    </source>
</evidence>
<feature type="binding site" evidence="9">
    <location>
        <position position="56"/>
    </location>
    <ligand>
        <name>[4Fe-4S] cluster</name>
        <dbReference type="ChEBI" id="CHEBI:49883"/>
        <label>1</label>
    </ligand>
</feature>
<dbReference type="EC" id="2.8.1.8" evidence="9"/>
<evidence type="ECO:0000313" key="13">
    <source>
        <dbReference type="Proteomes" id="UP000494245"/>
    </source>
</evidence>
<dbReference type="AlphaFoldDB" id="A0A6V8LYB5"/>
<dbReference type="Gene3D" id="3.20.20.70">
    <property type="entry name" value="Aldolase class I"/>
    <property type="match status" value="1"/>
</dbReference>
<protein>
    <recommendedName>
        <fullName evidence="9">Lipoyl synthase</fullName>
        <ecNumber evidence="9">2.8.1.8</ecNumber>
    </recommendedName>
    <alternativeName>
        <fullName evidence="9">Lip-syn</fullName>
        <shortName evidence="9">LS</shortName>
    </alternativeName>
    <alternativeName>
        <fullName evidence="9">Lipoate synthase</fullName>
    </alternativeName>
    <alternativeName>
        <fullName evidence="9">Lipoic acid synthase</fullName>
    </alternativeName>
    <alternativeName>
        <fullName evidence="9">Sulfur insertion protein LipA</fullName>
    </alternativeName>
</protein>
<reference evidence="12 13" key="2">
    <citation type="submission" date="2020-05" db="EMBL/GenBank/DDBJ databases">
        <title>Draft genome sequence of Desulfovibrio sp. strainFSS-1.</title>
        <authorList>
            <person name="Shimoshige H."/>
            <person name="Kobayashi H."/>
            <person name="Maekawa T."/>
        </authorList>
    </citation>
    <scope>NUCLEOTIDE SEQUENCE [LARGE SCALE GENOMIC DNA]</scope>
    <source>
        <strain evidence="12 13">SIID29052-01</strain>
    </source>
</reference>
<comment type="pathway">
    <text evidence="9">Protein modification; protein lipoylation via endogenous pathway; protein N(6)-(lipoyl)lysine from octanoyl-[acyl-carrier-protein]: step 2/2.</text>
</comment>
<comment type="caution">
    <text evidence="12">The sequence shown here is derived from an EMBL/GenBank/DDBJ whole genome shotgun (WGS) entry which is preliminary data.</text>
</comment>
<evidence type="ECO:0000256" key="2">
    <source>
        <dbReference type="ARBA" id="ARBA00022490"/>
    </source>
</evidence>
<dbReference type="SUPFAM" id="SSF102114">
    <property type="entry name" value="Radical SAM enzymes"/>
    <property type="match status" value="1"/>
</dbReference>
<dbReference type="Proteomes" id="UP000494245">
    <property type="component" value="Unassembled WGS sequence"/>
</dbReference>
<comment type="cofactor">
    <cofactor evidence="9">
        <name>[4Fe-4S] cluster</name>
        <dbReference type="ChEBI" id="CHEBI:49883"/>
    </cofactor>
    <text evidence="9">Binds 2 [4Fe-4S] clusters per subunit. One cluster is coordinated with 3 cysteines and an exchangeable S-adenosyl-L-methionine.</text>
</comment>
<feature type="binding site" evidence="9">
    <location>
        <position position="62"/>
    </location>
    <ligand>
        <name>[4Fe-4S] cluster</name>
        <dbReference type="ChEBI" id="CHEBI:49883"/>
        <label>1</label>
    </ligand>
</feature>
<evidence type="ECO:0000256" key="5">
    <source>
        <dbReference type="ARBA" id="ARBA00022723"/>
    </source>
</evidence>
<organism evidence="12 13">
    <name type="scientific">Fundidesulfovibrio magnetotacticus</name>
    <dbReference type="NCBI Taxonomy" id="2730080"/>
    <lineage>
        <taxon>Bacteria</taxon>
        <taxon>Pseudomonadati</taxon>
        <taxon>Thermodesulfobacteriota</taxon>
        <taxon>Desulfovibrionia</taxon>
        <taxon>Desulfovibrionales</taxon>
        <taxon>Desulfovibrionaceae</taxon>
        <taxon>Fundidesulfovibrio</taxon>
    </lineage>
</organism>
<dbReference type="RefSeq" id="WP_173085664.1">
    <property type="nucleotide sequence ID" value="NZ_BLTE01000013.1"/>
</dbReference>
<dbReference type="Pfam" id="PF04055">
    <property type="entry name" value="Radical_SAM"/>
    <property type="match status" value="1"/>
</dbReference>
<feature type="compositionally biased region" description="Low complexity" evidence="10">
    <location>
        <begin position="1"/>
        <end position="18"/>
    </location>
</feature>
<dbReference type="InterPro" id="IPR007197">
    <property type="entry name" value="rSAM"/>
</dbReference>
<evidence type="ECO:0000256" key="8">
    <source>
        <dbReference type="ARBA" id="ARBA00047326"/>
    </source>
</evidence>
<proteinExistence type="inferred from homology"/>
<dbReference type="GO" id="GO:0009249">
    <property type="term" value="P:protein lipoylation"/>
    <property type="evidence" value="ECO:0007669"/>
    <property type="project" value="UniProtKB-UniRule"/>
</dbReference>
<feature type="binding site" evidence="9">
    <location>
        <position position="84"/>
    </location>
    <ligand>
        <name>[4Fe-4S] cluster</name>
        <dbReference type="ChEBI" id="CHEBI:49883"/>
        <label>2</label>
        <note>4Fe-4S-S-AdoMet</note>
    </ligand>
</feature>
<dbReference type="InterPro" id="IPR013785">
    <property type="entry name" value="Aldolase_TIM"/>
</dbReference>
<dbReference type="InterPro" id="IPR006638">
    <property type="entry name" value="Elp3/MiaA/NifB-like_rSAM"/>
</dbReference>
<dbReference type="GO" id="GO:0051539">
    <property type="term" value="F:4 iron, 4 sulfur cluster binding"/>
    <property type="evidence" value="ECO:0007669"/>
    <property type="project" value="UniProtKB-UniRule"/>
</dbReference>
<evidence type="ECO:0000256" key="10">
    <source>
        <dbReference type="SAM" id="MobiDB-lite"/>
    </source>
</evidence>
<dbReference type="PANTHER" id="PTHR10949">
    <property type="entry name" value="LIPOYL SYNTHASE"/>
    <property type="match status" value="1"/>
</dbReference>
<dbReference type="NCBIfam" id="NF004019">
    <property type="entry name" value="PRK05481.1"/>
    <property type="match status" value="1"/>
</dbReference>
<dbReference type="GO" id="GO:0016992">
    <property type="term" value="F:lipoate synthase activity"/>
    <property type="evidence" value="ECO:0007669"/>
    <property type="project" value="UniProtKB-UniRule"/>
</dbReference>
<feature type="binding site" evidence="9">
    <location>
        <position position="51"/>
    </location>
    <ligand>
        <name>[4Fe-4S] cluster</name>
        <dbReference type="ChEBI" id="CHEBI:49883"/>
        <label>1</label>
    </ligand>
</feature>
<comment type="subcellular location">
    <subcellularLocation>
        <location evidence="9">Cytoplasm</location>
    </subcellularLocation>
</comment>
<dbReference type="FunFam" id="3.20.20.70:FF:000186">
    <property type="entry name" value="Lipoyl synthase"/>
    <property type="match status" value="1"/>
</dbReference>
<evidence type="ECO:0000256" key="4">
    <source>
        <dbReference type="ARBA" id="ARBA00022691"/>
    </source>
</evidence>
<feature type="domain" description="Radical SAM core" evidence="11">
    <location>
        <begin position="62"/>
        <end position="278"/>
    </location>
</feature>
<keyword evidence="3 9" id="KW-0808">Transferase</keyword>
<comment type="catalytic activity">
    <reaction evidence="8 9">
        <text>[[Fe-S] cluster scaffold protein carrying a second [4Fe-4S](2+) cluster] + N(6)-octanoyl-L-lysyl-[protein] + 2 oxidized [2Fe-2S]-[ferredoxin] + 2 S-adenosyl-L-methionine + 4 H(+) = [[Fe-S] cluster scaffold protein] + N(6)-[(R)-dihydrolipoyl]-L-lysyl-[protein] + 4 Fe(3+) + 2 hydrogen sulfide + 2 5'-deoxyadenosine + 2 L-methionine + 2 reduced [2Fe-2S]-[ferredoxin]</text>
        <dbReference type="Rhea" id="RHEA:16585"/>
        <dbReference type="Rhea" id="RHEA-COMP:9928"/>
        <dbReference type="Rhea" id="RHEA-COMP:10000"/>
        <dbReference type="Rhea" id="RHEA-COMP:10001"/>
        <dbReference type="Rhea" id="RHEA-COMP:10475"/>
        <dbReference type="Rhea" id="RHEA-COMP:14568"/>
        <dbReference type="Rhea" id="RHEA-COMP:14569"/>
        <dbReference type="ChEBI" id="CHEBI:15378"/>
        <dbReference type="ChEBI" id="CHEBI:17319"/>
        <dbReference type="ChEBI" id="CHEBI:29034"/>
        <dbReference type="ChEBI" id="CHEBI:29919"/>
        <dbReference type="ChEBI" id="CHEBI:33722"/>
        <dbReference type="ChEBI" id="CHEBI:33737"/>
        <dbReference type="ChEBI" id="CHEBI:33738"/>
        <dbReference type="ChEBI" id="CHEBI:57844"/>
        <dbReference type="ChEBI" id="CHEBI:59789"/>
        <dbReference type="ChEBI" id="CHEBI:78809"/>
        <dbReference type="ChEBI" id="CHEBI:83100"/>
        <dbReference type="EC" id="2.8.1.8"/>
    </reaction>
</comment>
<dbReference type="EMBL" id="BLTE01000013">
    <property type="protein sequence ID" value="GFK95029.1"/>
    <property type="molecule type" value="Genomic_DNA"/>
</dbReference>
<keyword evidence="4 9" id="KW-0949">S-adenosyl-L-methionine</keyword>
<feature type="binding site" evidence="9">
    <location>
        <position position="81"/>
    </location>
    <ligand>
        <name>[4Fe-4S] cluster</name>
        <dbReference type="ChEBI" id="CHEBI:49883"/>
        <label>2</label>
        <note>4Fe-4S-S-AdoMet</note>
    </ligand>
</feature>
<evidence type="ECO:0000256" key="9">
    <source>
        <dbReference type="HAMAP-Rule" id="MF_00206"/>
    </source>
</evidence>
<evidence type="ECO:0000256" key="7">
    <source>
        <dbReference type="ARBA" id="ARBA00023014"/>
    </source>
</evidence>
<dbReference type="SFLD" id="SFLDS00029">
    <property type="entry name" value="Radical_SAM"/>
    <property type="match status" value="1"/>
</dbReference>
<evidence type="ECO:0000313" key="12">
    <source>
        <dbReference type="EMBL" id="GFK95029.1"/>
    </source>
</evidence>
<dbReference type="NCBIfam" id="TIGR00510">
    <property type="entry name" value="lipA"/>
    <property type="match status" value="1"/>
</dbReference>
<name>A0A6V8LYB5_9BACT</name>
<dbReference type="HAMAP" id="MF_00206">
    <property type="entry name" value="Lipoyl_synth"/>
    <property type="match status" value="1"/>
</dbReference>
<keyword evidence="5 9" id="KW-0479">Metal-binding</keyword>
<keyword evidence="7 9" id="KW-0411">Iron-sulfur</keyword>
<dbReference type="SMART" id="SM00729">
    <property type="entry name" value="Elp3"/>
    <property type="match status" value="1"/>
</dbReference>
<accession>A0A6V8LYB5</accession>
<comment type="function">
    <text evidence="9">Catalyzes the radical-mediated insertion of two sulfur atoms into the C-6 and C-8 positions of the octanoyl moiety bound to the lipoyl domains of lipoate-dependent enzymes, thereby converting the octanoylated domains into lipoylated derivatives.</text>
</comment>
<reference evidence="12 13" key="1">
    <citation type="submission" date="2020-04" db="EMBL/GenBank/DDBJ databases">
        <authorList>
            <consortium name="Desulfovibrio sp. FSS-1 genome sequencing consortium"/>
            <person name="Shimoshige H."/>
            <person name="Kobayashi H."/>
            <person name="Maekawa T."/>
        </authorList>
    </citation>
    <scope>NUCLEOTIDE SEQUENCE [LARGE SCALE GENOMIC DNA]</scope>
    <source>
        <strain evidence="12 13">SIID29052-01</strain>
    </source>
</reference>
<evidence type="ECO:0000256" key="3">
    <source>
        <dbReference type="ARBA" id="ARBA00022679"/>
    </source>
</evidence>
<keyword evidence="6 9" id="KW-0408">Iron</keyword>
<dbReference type="PANTHER" id="PTHR10949:SF0">
    <property type="entry name" value="LIPOYL SYNTHASE, MITOCHONDRIAL"/>
    <property type="match status" value="1"/>
</dbReference>
<evidence type="ECO:0000256" key="6">
    <source>
        <dbReference type="ARBA" id="ARBA00023004"/>
    </source>
</evidence>
<gene>
    <name evidence="9 12" type="primary">lipA</name>
    <name evidence="12" type="ORF">NNJEOMEG_02877</name>
</gene>
<keyword evidence="13" id="KW-1185">Reference proteome</keyword>
<dbReference type="InterPro" id="IPR003698">
    <property type="entry name" value="Lipoyl_synth"/>
</dbReference>
<dbReference type="UniPathway" id="UPA00538">
    <property type="reaction ID" value="UER00593"/>
</dbReference>
<dbReference type="GO" id="GO:0046872">
    <property type="term" value="F:metal ion binding"/>
    <property type="evidence" value="ECO:0007669"/>
    <property type="project" value="UniProtKB-KW"/>
</dbReference>
<comment type="similarity">
    <text evidence="9">Belongs to the radical SAM superfamily. Lipoyl synthase family.</text>
</comment>